<reference evidence="4" key="2">
    <citation type="journal article" date="2021" name="PeerJ">
        <title>Extensive microbial diversity within the chicken gut microbiome revealed by metagenomics and culture.</title>
        <authorList>
            <person name="Gilroy R."/>
            <person name="Ravi A."/>
            <person name="Getino M."/>
            <person name="Pursley I."/>
            <person name="Horton D.L."/>
            <person name="Alikhan N.F."/>
            <person name="Baker D."/>
            <person name="Gharbi K."/>
            <person name="Hall N."/>
            <person name="Watson M."/>
            <person name="Adriaenssens E.M."/>
            <person name="Foster-Nyarko E."/>
            <person name="Jarju S."/>
            <person name="Secka A."/>
            <person name="Antonio M."/>
            <person name="Oren A."/>
            <person name="Chaudhuri R.R."/>
            <person name="La Ragione R."/>
            <person name="Hildebrand F."/>
            <person name="Pallen M.J."/>
        </authorList>
    </citation>
    <scope>NUCLEOTIDE SEQUENCE</scope>
    <source>
        <strain evidence="4">ChiBcec2-4451</strain>
    </source>
</reference>
<evidence type="ECO:0000313" key="5">
    <source>
        <dbReference type="Proteomes" id="UP000886723"/>
    </source>
</evidence>
<dbReference type="PIRSF" id="PIRSF037382">
    <property type="entry name" value="CCT_LicC"/>
    <property type="match status" value="1"/>
</dbReference>
<protein>
    <submittedName>
        <fullName evidence="4">NTP transferase domain-containing protein</fullName>
    </submittedName>
</protein>
<dbReference type="Pfam" id="PF12804">
    <property type="entry name" value="NTP_transf_3"/>
    <property type="match status" value="1"/>
</dbReference>
<dbReference type="InterPro" id="IPR050065">
    <property type="entry name" value="GlmU-like"/>
</dbReference>
<dbReference type="InterPro" id="IPR017189">
    <property type="entry name" value="CTP-phospocholine_CTT"/>
</dbReference>
<keyword evidence="1 4" id="KW-0808">Transferase</keyword>
<comment type="caution">
    <text evidence="4">The sequence shown here is derived from an EMBL/GenBank/DDBJ whole genome shotgun (WGS) entry which is preliminary data.</text>
</comment>
<dbReference type="AlphaFoldDB" id="A0A9D1NU60"/>
<feature type="domain" description="MobA-like NTP transferase" evidence="3">
    <location>
        <begin position="42"/>
        <end position="130"/>
    </location>
</feature>
<keyword evidence="2" id="KW-0548">Nucleotidyltransferase</keyword>
<reference evidence="4" key="1">
    <citation type="submission" date="2020-10" db="EMBL/GenBank/DDBJ databases">
        <authorList>
            <person name="Gilroy R."/>
        </authorList>
    </citation>
    <scope>NUCLEOTIDE SEQUENCE</scope>
    <source>
        <strain evidence="4">ChiBcec2-4451</strain>
    </source>
</reference>
<evidence type="ECO:0000256" key="2">
    <source>
        <dbReference type="ARBA" id="ARBA00022695"/>
    </source>
</evidence>
<organism evidence="4 5">
    <name type="scientific">Candidatus Pullilachnospira stercoravium</name>
    <dbReference type="NCBI Taxonomy" id="2840913"/>
    <lineage>
        <taxon>Bacteria</taxon>
        <taxon>Bacillati</taxon>
        <taxon>Bacillota</taxon>
        <taxon>Clostridia</taxon>
        <taxon>Lachnospirales</taxon>
        <taxon>Lachnospiraceae</taxon>
        <taxon>Lachnospiraceae incertae sedis</taxon>
        <taxon>Candidatus Pullilachnospira</taxon>
    </lineage>
</organism>
<proteinExistence type="predicted"/>
<evidence type="ECO:0000256" key="1">
    <source>
        <dbReference type="ARBA" id="ARBA00022679"/>
    </source>
</evidence>
<accession>A0A9D1NU60</accession>
<dbReference type="CDD" id="cd02523">
    <property type="entry name" value="PC_cytidylyltransferase"/>
    <property type="match status" value="1"/>
</dbReference>
<evidence type="ECO:0000313" key="4">
    <source>
        <dbReference type="EMBL" id="HIV12932.1"/>
    </source>
</evidence>
<name>A0A9D1NU60_9FIRM</name>
<dbReference type="PANTHER" id="PTHR43584:SF5">
    <property type="entry name" value="PROTEIN LICC"/>
    <property type="match status" value="1"/>
</dbReference>
<dbReference type="GO" id="GO:0016779">
    <property type="term" value="F:nucleotidyltransferase activity"/>
    <property type="evidence" value="ECO:0007669"/>
    <property type="project" value="UniProtKB-KW"/>
</dbReference>
<dbReference type="EMBL" id="DVON01000161">
    <property type="protein sequence ID" value="HIV12932.1"/>
    <property type="molecule type" value="Genomic_DNA"/>
</dbReference>
<dbReference type="Gene3D" id="3.90.550.10">
    <property type="entry name" value="Spore Coat Polysaccharide Biosynthesis Protein SpsA, Chain A"/>
    <property type="match status" value="1"/>
</dbReference>
<dbReference type="InterPro" id="IPR029044">
    <property type="entry name" value="Nucleotide-diphossugar_trans"/>
</dbReference>
<dbReference type="PANTHER" id="PTHR43584">
    <property type="entry name" value="NUCLEOTIDYL TRANSFERASE"/>
    <property type="match status" value="1"/>
</dbReference>
<dbReference type="Proteomes" id="UP000886723">
    <property type="component" value="Unassembled WGS sequence"/>
</dbReference>
<dbReference type="SUPFAM" id="SSF53448">
    <property type="entry name" value="Nucleotide-diphospho-sugar transferases"/>
    <property type="match status" value="1"/>
</dbReference>
<sequence>MGERRYGAYCFYRRMYMTKNEFDQLYQEGSYEALAPYKVDNAVIMAAGLSSRFAPLSDTTPKPLLRVKGEIMIERQIRQLQEAGISEIYLVVGYKKEMFSYLSDKYGVHLLENPDFAVRNNNSSIYAARHILGNSYICSSDNYFMENVFEPYVYRSYYAASYAKGTTGEYCLTTDINGLITDVSVGGSDSWYMMGHVYWNREFSSRFVEFLEAEYDLPETKQMYWENIYMKHIRQLPLYIRRYPEGIVREFDSLKELCQFDPSYIPYLEKLIHEEE</sequence>
<gene>
    <name evidence="4" type="ORF">IAA63_07310</name>
</gene>
<dbReference type="InterPro" id="IPR025877">
    <property type="entry name" value="MobA-like_NTP_Trfase"/>
</dbReference>
<evidence type="ECO:0000259" key="3">
    <source>
        <dbReference type="Pfam" id="PF12804"/>
    </source>
</evidence>